<dbReference type="EMBL" id="CAJVCH010218006">
    <property type="protein sequence ID" value="CAG7731707.1"/>
    <property type="molecule type" value="Genomic_DNA"/>
</dbReference>
<evidence type="ECO:0000313" key="2">
    <source>
        <dbReference type="EMBL" id="CAG7731707.1"/>
    </source>
</evidence>
<evidence type="ECO:0000256" key="1">
    <source>
        <dbReference type="SAM" id="MobiDB-lite"/>
    </source>
</evidence>
<feature type="compositionally biased region" description="Polar residues" evidence="1">
    <location>
        <begin position="64"/>
        <end position="79"/>
    </location>
</feature>
<protein>
    <submittedName>
        <fullName evidence="2">Uncharacterized protein</fullName>
    </submittedName>
</protein>
<proteinExistence type="predicted"/>
<organism evidence="2 3">
    <name type="scientific">Allacma fusca</name>
    <dbReference type="NCBI Taxonomy" id="39272"/>
    <lineage>
        <taxon>Eukaryota</taxon>
        <taxon>Metazoa</taxon>
        <taxon>Ecdysozoa</taxon>
        <taxon>Arthropoda</taxon>
        <taxon>Hexapoda</taxon>
        <taxon>Collembola</taxon>
        <taxon>Symphypleona</taxon>
        <taxon>Sminthuridae</taxon>
        <taxon>Allacma</taxon>
    </lineage>
</organism>
<dbReference type="Proteomes" id="UP000708208">
    <property type="component" value="Unassembled WGS sequence"/>
</dbReference>
<comment type="caution">
    <text evidence="2">The sequence shown here is derived from an EMBL/GenBank/DDBJ whole genome shotgun (WGS) entry which is preliminary data.</text>
</comment>
<feature type="region of interest" description="Disordered" evidence="1">
    <location>
        <begin position="37"/>
        <end position="106"/>
    </location>
</feature>
<reference evidence="2" key="1">
    <citation type="submission" date="2021-06" db="EMBL/GenBank/DDBJ databases">
        <authorList>
            <person name="Hodson N. C."/>
            <person name="Mongue J. A."/>
            <person name="Jaron S. K."/>
        </authorList>
    </citation>
    <scope>NUCLEOTIDE SEQUENCE</scope>
</reference>
<evidence type="ECO:0000313" key="3">
    <source>
        <dbReference type="Proteomes" id="UP000708208"/>
    </source>
</evidence>
<name>A0A8J2K9A9_9HEXA</name>
<sequence length="106" mass="11794">MVNYPIKTGSYIGVISYRRSNSAVLGLDNLNYGGWAEPDPEVREEERAAPNHYSADPISPMQIAMQSFSEDQLSSSTGSPRHFPSLRDSSDEEIEFSVFSTPSPRH</sequence>
<keyword evidence="3" id="KW-1185">Reference proteome</keyword>
<gene>
    <name evidence="2" type="ORF">AFUS01_LOCUS20281</name>
</gene>
<feature type="compositionally biased region" description="Basic and acidic residues" evidence="1">
    <location>
        <begin position="40"/>
        <end position="49"/>
    </location>
</feature>
<accession>A0A8J2K9A9</accession>
<dbReference type="AlphaFoldDB" id="A0A8J2K9A9"/>